<comment type="caution">
    <text evidence="5">The sequence shown here is derived from an EMBL/GenBank/DDBJ whole genome shotgun (WGS) entry which is preliminary data.</text>
</comment>
<proteinExistence type="predicted"/>
<dbReference type="InterPro" id="IPR036388">
    <property type="entry name" value="WH-like_DNA-bd_sf"/>
</dbReference>
<dbReference type="GO" id="GO:0000160">
    <property type="term" value="P:phosphorelay signal transduction system"/>
    <property type="evidence" value="ECO:0007669"/>
    <property type="project" value="InterPro"/>
</dbReference>
<reference evidence="5 6" key="1">
    <citation type="submission" date="2019-07" db="EMBL/GenBank/DDBJ databases">
        <title>Genomes of sea-ice associated Colwellia species.</title>
        <authorList>
            <person name="Bowman J.P."/>
        </authorList>
    </citation>
    <scope>NUCLEOTIDE SEQUENCE [LARGE SCALE GENOMIC DNA]</scope>
    <source>
        <strain evidence="5 6">ACAM 459</strain>
    </source>
</reference>
<dbReference type="CDD" id="cd00156">
    <property type="entry name" value="REC"/>
    <property type="match status" value="1"/>
</dbReference>
<evidence type="ECO:0000256" key="2">
    <source>
        <dbReference type="SAM" id="Coils"/>
    </source>
</evidence>
<evidence type="ECO:0000259" key="4">
    <source>
        <dbReference type="PROSITE" id="PS50921"/>
    </source>
</evidence>
<gene>
    <name evidence="5" type="ORF">ESZ36_02920</name>
</gene>
<dbReference type="Pfam" id="PF00072">
    <property type="entry name" value="Response_reg"/>
    <property type="match status" value="1"/>
</dbReference>
<dbReference type="InterPro" id="IPR011006">
    <property type="entry name" value="CheY-like_superfamily"/>
</dbReference>
<dbReference type="GO" id="GO:0003723">
    <property type="term" value="F:RNA binding"/>
    <property type="evidence" value="ECO:0007669"/>
    <property type="project" value="InterPro"/>
</dbReference>
<dbReference type="Gene3D" id="1.10.10.10">
    <property type="entry name" value="Winged helix-like DNA-binding domain superfamily/Winged helix DNA-binding domain"/>
    <property type="match status" value="1"/>
</dbReference>
<dbReference type="SMART" id="SM01012">
    <property type="entry name" value="ANTAR"/>
    <property type="match status" value="1"/>
</dbReference>
<feature type="domain" description="Response regulatory" evidence="3">
    <location>
        <begin position="20"/>
        <end position="134"/>
    </location>
</feature>
<name>A0A5C6QPI1_9GAMM</name>
<evidence type="ECO:0000259" key="3">
    <source>
        <dbReference type="PROSITE" id="PS50110"/>
    </source>
</evidence>
<organism evidence="5 6">
    <name type="scientific">Colwellia demingiae</name>
    <dbReference type="NCBI Taxonomy" id="89401"/>
    <lineage>
        <taxon>Bacteria</taxon>
        <taxon>Pseudomonadati</taxon>
        <taxon>Pseudomonadota</taxon>
        <taxon>Gammaproteobacteria</taxon>
        <taxon>Alteromonadales</taxon>
        <taxon>Colwelliaceae</taxon>
        <taxon>Colwellia</taxon>
    </lineage>
</organism>
<dbReference type="RefSeq" id="WP_146783344.1">
    <property type="nucleotide sequence ID" value="NZ_VOLT01000002.1"/>
</dbReference>
<comment type="caution">
    <text evidence="1">Lacks conserved residue(s) required for the propagation of feature annotation.</text>
</comment>
<dbReference type="InterPro" id="IPR008327">
    <property type="entry name" value="Sig_transdc_resp-reg_antiterm"/>
</dbReference>
<dbReference type="PROSITE" id="PS50110">
    <property type="entry name" value="RESPONSE_REGULATORY"/>
    <property type="match status" value="1"/>
</dbReference>
<dbReference type="PIRSF" id="PIRSF036382">
    <property type="entry name" value="RR_antiterm"/>
    <property type="match status" value="1"/>
</dbReference>
<dbReference type="InterPro" id="IPR001789">
    <property type="entry name" value="Sig_transdc_resp-reg_receiver"/>
</dbReference>
<dbReference type="PROSITE" id="PS50921">
    <property type="entry name" value="ANTAR"/>
    <property type="match status" value="1"/>
</dbReference>
<dbReference type="SUPFAM" id="SSF52172">
    <property type="entry name" value="CheY-like"/>
    <property type="match status" value="1"/>
</dbReference>
<evidence type="ECO:0000256" key="1">
    <source>
        <dbReference type="PROSITE-ProRule" id="PRU00169"/>
    </source>
</evidence>
<dbReference type="Proteomes" id="UP000321822">
    <property type="component" value="Unassembled WGS sequence"/>
</dbReference>
<dbReference type="OrthoDB" id="9782798at2"/>
<dbReference type="AlphaFoldDB" id="A0A5C6QPI1"/>
<feature type="coiled-coil region" evidence="2">
    <location>
        <begin position="130"/>
        <end position="160"/>
    </location>
</feature>
<keyword evidence="6" id="KW-1185">Reference proteome</keyword>
<dbReference type="SMART" id="SM00448">
    <property type="entry name" value="REC"/>
    <property type="match status" value="1"/>
</dbReference>
<evidence type="ECO:0000313" key="5">
    <source>
        <dbReference type="EMBL" id="TWX70633.1"/>
    </source>
</evidence>
<dbReference type="EMBL" id="VOLT01000002">
    <property type="protein sequence ID" value="TWX70633.1"/>
    <property type="molecule type" value="Genomic_DNA"/>
</dbReference>
<dbReference type="InterPro" id="IPR005561">
    <property type="entry name" value="ANTAR"/>
</dbReference>
<keyword evidence="2" id="KW-0175">Coiled coil</keyword>
<accession>A0A5C6QPI1</accession>
<evidence type="ECO:0000313" key="6">
    <source>
        <dbReference type="Proteomes" id="UP000321822"/>
    </source>
</evidence>
<protein>
    <submittedName>
        <fullName evidence="5">ANTAR domain-containing protein</fullName>
    </submittedName>
</protein>
<dbReference type="Pfam" id="PF03861">
    <property type="entry name" value="ANTAR"/>
    <property type="match status" value="1"/>
</dbReference>
<sequence>MDFTKNTNNSIDTLSIDNMSVLLIEDNPELRSPLKKALKYFHYHVIKQLKLEEDIMSQIESCNPDFLILAIEQPIEILLKNLAEINKLLPLPIIIFAENDSITVIKNAIKAGVSAYVVHEILPQRINSIISVAKERFQEVQALRNELKKAKTQLESRKLIERAKGYIMEMKKINENEAYAILRKMAMDQSSPIAMVAKNIIDVHELLSSKTT</sequence>
<dbReference type="Gene3D" id="3.40.50.2300">
    <property type="match status" value="1"/>
</dbReference>
<feature type="domain" description="ANTAR" evidence="4">
    <location>
        <begin position="140"/>
        <end position="201"/>
    </location>
</feature>